<dbReference type="Proteomes" id="UP000308652">
    <property type="component" value="Unassembled WGS sequence"/>
</dbReference>
<keyword evidence="3" id="KW-1185">Reference proteome</keyword>
<dbReference type="OrthoDB" id="3264363at2759"/>
<sequence>MSSSQNESRHVNNLLHTLRGEQFRHSQNLRRSRTHLTSTVDHNSPTLPIRLFTSGYEPLPIPEPADPEQTKSASKCSGPGPPKSWTLTTAKDLHDTPEWRSQALLIILSHLEKEKKLSRVPSLSLLCLRSFALACTGVEFREDVVPYILPHLRRDLIRYTAVHSPLSNAKLYLLFEPEGHADGEIIIVGPSASLRDDYFLREAGHHVQEESWDADTPSPKLLLSFMLVSTRMPASTLLTLPPTLTHLALINLPAPVSLHRLPNICPLLVVLDLSYNQWLTTPSKETLNSLDRVEWTRWSSLCILGFRECFMPDGMLQKMNRGRWDDVQVVQ</sequence>
<evidence type="ECO:0000313" key="3">
    <source>
        <dbReference type="Proteomes" id="UP000308652"/>
    </source>
</evidence>
<organism evidence="2 3">
    <name type="scientific">Crucibulum laeve</name>
    <dbReference type="NCBI Taxonomy" id="68775"/>
    <lineage>
        <taxon>Eukaryota</taxon>
        <taxon>Fungi</taxon>
        <taxon>Dikarya</taxon>
        <taxon>Basidiomycota</taxon>
        <taxon>Agaricomycotina</taxon>
        <taxon>Agaricomycetes</taxon>
        <taxon>Agaricomycetidae</taxon>
        <taxon>Agaricales</taxon>
        <taxon>Agaricineae</taxon>
        <taxon>Nidulariaceae</taxon>
        <taxon>Crucibulum</taxon>
    </lineage>
</organism>
<evidence type="ECO:0000313" key="2">
    <source>
        <dbReference type="EMBL" id="TFK42500.1"/>
    </source>
</evidence>
<gene>
    <name evidence="2" type="ORF">BDQ12DRAFT_676315</name>
</gene>
<name>A0A5C3MBD2_9AGAR</name>
<feature type="region of interest" description="Disordered" evidence="1">
    <location>
        <begin position="58"/>
        <end position="88"/>
    </location>
</feature>
<dbReference type="EMBL" id="ML213592">
    <property type="protein sequence ID" value="TFK42500.1"/>
    <property type="molecule type" value="Genomic_DNA"/>
</dbReference>
<protein>
    <submittedName>
        <fullName evidence="2">Uncharacterized protein</fullName>
    </submittedName>
</protein>
<accession>A0A5C3MBD2</accession>
<dbReference type="AlphaFoldDB" id="A0A5C3MBD2"/>
<proteinExistence type="predicted"/>
<reference evidence="2 3" key="1">
    <citation type="journal article" date="2019" name="Nat. Ecol. Evol.">
        <title>Megaphylogeny resolves global patterns of mushroom evolution.</title>
        <authorList>
            <person name="Varga T."/>
            <person name="Krizsan K."/>
            <person name="Foldi C."/>
            <person name="Dima B."/>
            <person name="Sanchez-Garcia M."/>
            <person name="Sanchez-Ramirez S."/>
            <person name="Szollosi G.J."/>
            <person name="Szarkandi J.G."/>
            <person name="Papp V."/>
            <person name="Albert L."/>
            <person name="Andreopoulos W."/>
            <person name="Angelini C."/>
            <person name="Antonin V."/>
            <person name="Barry K.W."/>
            <person name="Bougher N.L."/>
            <person name="Buchanan P."/>
            <person name="Buyck B."/>
            <person name="Bense V."/>
            <person name="Catcheside P."/>
            <person name="Chovatia M."/>
            <person name="Cooper J."/>
            <person name="Damon W."/>
            <person name="Desjardin D."/>
            <person name="Finy P."/>
            <person name="Geml J."/>
            <person name="Haridas S."/>
            <person name="Hughes K."/>
            <person name="Justo A."/>
            <person name="Karasinski D."/>
            <person name="Kautmanova I."/>
            <person name="Kiss B."/>
            <person name="Kocsube S."/>
            <person name="Kotiranta H."/>
            <person name="LaButti K.M."/>
            <person name="Lechner B.E."/>
            <person name="Liimatainen K."/>
            <person name="Lipzen A."/>
            <person name="Lukacs Z."/>
            <person name="Mihaltcheva S."/>
            <person name="Morgado L.N."/>
            <person name="Niskanen T."/>
            <person name="Noordeloos M.E."/>
            <person name="Ohm R.A."/>
            <person name="Ortiz-Santana B."/>
            <person name="Ovrebo C."/>
            <person name="Racz N."/>
            <person name="Riley R."/>
            <person name="Savchenko A."/>
            <person name="Shiryaev A."/>
            <person name="Soop K."/>
            <person name="Spirin V."/>
            <person name="Szebenyi C."/>
            <person name="Tomsovsky M."/>
            <person name="Tulloss R.E."/>
            <person name="Uehling J."/>
            <person name="Grigoriev I.V."/>
            <person name="Vagvolgyi C."/>
            <person name="Papp T."/>
            <person name="Martin F.M."/>
            <person name="Miettinen O."/>
            <person name="Hibbett D.S."/>
            <person name="Nagy L.G."/>
        </authorList>
    </citation>
    <scope>NUCLEOTIDE SEQUENCE [LARGE SCALE GENOMIC DNA]</scope>
    <source>
        <strain evidence="2 3">CBS 166.37</strain>
    </source>
</reference>
<evidence type="ECO:0000256" key="1">
    <source>
        <dbReference type="SAM" id="MobiDB-lite"/>
    </source>
</evidence>